<reference evidence="2 3" key="1">
    <citation type="journal article" date="2018" name="MBio">
        <title>Comparative Genomics Reveals the Core Gene Toolbox for the Fungus-Insect Symbiosis.</title>
        <authorList>
            <person name="Wang Y."/>
            <person name="Stata M."/>
            <person name="Wang W."/>
            <person name="Stajich J.E."/>
            <person name="White M.M."/>
            <person name="Moncalvo J.M."/>
        </authorList>
    </citation>
    <scope>NUCLEOTIDE SEQUENCE [LARGE SCALE GENOMIC DNA]</scope>
    <source>
        <strain evidence="2 3">SWE-8-4</strain>
    </source>
</reference>
<dbReference type="Proteomes" id="UP000245383">
    <property type="component" value="Unassembled WGS sequence"/>
</dbReference>
<keyword evidence="3" id="KW-1185">Reference proteome</keyword>
<keyword evidence="1" id="KW-0732">Signal</keyword>
<gene>
    <name evidence="2" type="ORF">BB561_001967</name>
</gene>
<dbReference type="EMBL" id="MBFR01000062">
    <property type="protein sequence ID" value="PVU95190.1"/>
    <property type="molecule type" value="Genomic_DNA"/>
</dbReference>
<comment type="caution">
    <text evidence="2">The sequence shown here is derived from an EMBL/GenBank/DDBJ whole genome shotgun (WGS) entry which is preliminary data.</text>
</comment>
<accession>A0A2T9YS58</accession>
<proteinExistence type="predicted"/>
<evidence type="ECO:0000313" key="3">
    <source>
        <dbReference type="Proteomes" id="UP000245383"/>
    </source>
</evidence>
<dbReference type="AlphaFoldDB" id="A0A2T9YS58"/>
<evidence type="ECO:0000256" key="1">
    <source>
        <dbReference type="SAM" id="SignalP"/>
    </source>
</evidence>
<name>A0A2T9YS58_9FUNG</name>
<feature type="signal peptide" evidence="1">
    <location>
        <begin position="1"/>
        <end position="19"/>
    </location>
</feature>
<protein>
    <submittedName>
        <fullName evidence="2">Uncharacterized protein</fullName>
    </submittedName>
</protein>
<sequence>MRFSAIFVLSSLLLASSYTITVTKEVNVTKCLRENGKTSNFWINDKGKGCSCSITGSLLCL</sequence>
<feature type="chain" id="PRO_5015427635" evidence="1">
    <location>
        <begin position="20"/>
        <end position="61"/>
    </location>
</feature>
<evidence type="ECO:0000313" key="2">
    <source>
        <dbReference type="EMBL" id="PVU95190.1"/>
    </source>
</evidence>
<organism evidence="2 3">
    <name type="scientific">Smittium simulii</name>
    <dbReference type="NCBI Taxonomy" id="133385"/>
    <lineage>
        <taxon>Eukaryota</taxon>
        <taxon>Fungi</taxon>
        <taxon>Fungi incertae sedis</taxon>
        <taxon>Zoopagomycota</taxon>
        <taxon>Kickxellomycotina</taxon>
        <taxon>Harpellomycetes</taxon>
        <taxon>Harpellales</taxon>
        <taxon>Legeriomycetaceae</taxon>
        <taxon>Smittium</taxon>
    </lineage>
</organism>